<accession>A0A377JLA9</accession>
<dbReference type="Pfam" id="PF18925">
    <property type="entry name" value="DUF5675"/>
    <property type="match status" value="1"/>
</dbReference>
<dbReference type="InterPro" id="IPR043732">
    <property type="entry name" value="DUF5675"/>
</dbReference>
<feature type="domain" description="DUF5675" evidence="1">
    <location>
        <begin position="25"/>
        <end position="159"/>
    </location>
</feature>
<evidence type="ECO:0000313" key="4">
    <source>
        <dbReference type="Proteomes" id="UP000254841"/>
    </source>
</evidence>
<dbReference type="AlphaFoldDB" id="A0A377JLA9"/>
<proteinExistence type="predicted"/>
<evidence type="ECO:0000259" key="1">
    <source>
        <dbReference type="Pfam" id="PF18925"/>
    </source>
</evidence>
<sequence>MLTITLQRKKEYASVQKPPNAKTGRVYKTEPSTIGELTITDESGANIFACVTCENGGESTDTPNQDKRIVAREYYLEWTDSSTNGATAKAYPKWKAKNGRNVAVWLKTKELPSFASRRVLIHSGNSPHDTLACILVNYVDNGNGTCSDSTRCVNDLFLLFEKHGIENFRLVVKEIQ</sequence>
<dbReference type="Proteomes" id="UP000254841">
    <property type="component" value="Unassembled WGS sequence"/>
</dbReference>
<dbReference type="EMBL" id="UGHV01000001">
    <property type="protein sequence ID" value="STO96231.1"/>
    <property type="molecule type" value="Genomic_DNA"/>
</dbReference>
<dbReference type="OrthoDB" id="1036575at2"/>
<name>A0A377JLA9_9HELI</name>
<protein>
    <recommendedName>
        <fullName evidence="1">DUF5675 domain-containing protein</fullName>
    </recommendedName>
</protein>
<organism evidence="3 4">
    <name type="scientific">Helicobacter canis</name>
    <dbReference type="NCBI Taxonomy" id="29419"/>
    <lineage>
        <taxon>Bacteria</taxon>
        <taxon>Pseudomonadati</taxon>
        <taxon>Campylobacterota</taxon>
        <taxon>Epsilonproteobacteria</taxon>
        <taxon>Campylobacterales</taxon>
        <taxon>Helicobacteraceae</taxon>
        <taxon>Helicobacter</taxon>
    </lineage>
</organism>
<gene>
    <name evidence="2" type="ORF">NCTC12410_00040</name>
    <name evidence="3" type="ORF">NCTC12410_01999</name>
</gene>
<evidence type="ECO:0000313" key="3">
    <source>
        <dbReference type="EMBL" id="STP06460.1"/>
    </source>
</evidence>
<reference evidence="3 4" key="1">
    <citation type="submission" date="2018-06" db="EMBL/GenBank/DDBJ databases">
        <authorList>
            <consortium name="Pathogen Informatics"/>
            <person name="Doyle S."/>
        </authorList>
    </citation>
    <scope>NUCLEOTIDE SEQUENCE [LARGE SCALE GENOMIC DNA]</scope>
    <source>
        <strain evidence="3 4">NCTC12410</strain>
    </source>
</reference>
<dbReference type="EMBL" id="UGHV01000003">
    <property type="protein sequence ID" value="STP06460.1"/>
    <property type="molecule type" value="Genomic_DNA"/>
</dbReference>
<dbReference type="RefSeq" id="WP_115010608.1">
    <property type="nucleotide sequence ID" value="NZ_UGHV01000001.1"/>
</dbReference>
<evidence type="ECO:0000313" key="2">
    <source>
        <dbReference type="EMBL" id="STO96231.1"/>
    </source>
</evidence>